<sequence length="701" mass="77563">MTKGIGLRQYRACVRCRARKTRCDLQSTGDPGRPPCVKCVREGAECLLAGSKRGGDFSHLRRARRAATSGQETTAVSSVLSPKDNLPSRQPRTAGDPVHDNLQNPSDALLILAHAAEQPGDREPSDPVTDASGIFGAGDAVAGSPGLCFRSSIAPGGVPHNLAPSSADQGARNPEATSVYTYPPVQDGTISSELLVQLLQLYADNYHPFFPVVPSSVLQPTHLPDTTKHESFLLTAIIVVVSKDRPDLAYLNKSIWNYMRQLILNVVLGMDTIRNVGCVEGLLLLGEWTPLYPGQTDDRGEGAAWSILGLAVRLAYLLRLEDSSFKGNDVEVDASVQRERLAWTFTYLSDRQISIRMGQAFWCRGPALSARFTAQDFPSLQPHHPHNEDFASFLQAQVELTTLFGNAHDILFASRSRTAELMLRGDYVKYIDDVSKAMAAWQRAWRSIGVPQYLRSCLTLMQEYLRLYVNAFAFQAVLYRAGPRQSNTESGDAAKPKPYFPDSTMATGDARHIYEAVDAAEKLLRIVTEDIDPRRHLRYMPARFYLCVAPDLILIILILISCSASTYQSRYEIHSSVFLFKAHAAGAISSGKHFETSALMQRFISVLRTAAVDDNHIASRYAELLNRLWFHRPDVTMSRNLNPDSTNTEPSHTGLVDPLSMLSSDATCGQMLFDDIGLQPFDCTDTMDTLFAMPPTLFPWD</sequence>
<evidence type="ECO:0000259" key="4">
    <source>
        <dbReference type="PROSITE" id="PS50048"/>
    </source>
</evidence>
<feature type="region of interest" description="Disordered" evidence="3">
    <location>
        <begin position="66"/>
        <end position="103"/>
    </location>
</feature>
<dbReference type="InterPro" id="IPR001138">
    <property type="entry name" value="Zn2Cys6_DnaBD"/>
</dbReference>
<evidence type="ECO:0000256" key="1">
    <source>
        <dbReference type="ARBA" id="ARBA00022723"/>
    </source>
</evidence>
<dbReference type="GO" id="GO:0008270">
    <property type="term" value="F:zinc ion binding"/>
    <property type="evidence" value="ECO:0007669"/>
    <property type="project" value="InterPro"/>
</dbReference>
<feature type="region of interest" description="Disordered" evidence="3">
    <location>
        <begin position="117"/>
        <end position="136"/>
    </location>
</feature>
<comment type="caution">
    <text evidence="5">The sequence shown here is derived from an EMBL/GenBank/DDBJ whole genome shotgun (WGS) entry which is preliminary data.</text>
</comment>
<dbReference type="Gene3D" id="4.10.240.10">
    <property type="entry name" value="Zn(2)-C6 fungal-type DNA-binding domain"/>
    <property type="match status" value="1"/>
</dbReference>
<dbReference type="GO" id="GO:0006351">
    <property type="term" value="P:DNA-templated transcription"/>
    <property type="evidence" value="ECO:0007669"/>
    <property type="project" value="InterPro"/>
</dbReference>
<dbReference type="GO" id="GO:0003677">
    <property type="term" value="F:DNA binding"/>
    <property type="evidence" value="ECO:0007669"/>
    <property type="project" value="InterPro"/>
</dbReference>
<evidence type="ECO:0000313" key="6">
    <source>
        <dbReference type="Proteomes" id="UP001244011"/>
    </source>
</evidence>
<name>A0AAJ0C8H2_9PEZI</name>
<feature type="compositionally biased region" description="Polar residues" evidence="3">
    <location>
        <begin position="68"/>
        <end position="80"/>
    </location>
</feature>
<keyword evidence="6" id="KW-1185">Reference proteome</keyword>
<keyword evidence="2" id="KW-0539">Nucleus</keyword>
<dbReference type="PROSITE" id="PS50048">
    <property type="entry name" value="ZN2_CY6_FUNGAL_2"/>
    <property type="match status" value="1"/>
</dbReference>
<dbReference type="EMBL" id="MU838997">
    <property type="protein sequence ID" value="KAK1772104.1"/>
    <property type="molecule type" value="Genomic_DNA"/>
</dbReference>
<evidence type="ECO:0000256" key="2">
    <source>
        <dbReference type="ARBA" id="ARBA00023242"/>
    </source>
</evidence>
<evidence type="ECO:0000256" key="3">
    <source>
        <dbReference type="SAM" id="MobiDB-lite"/>
    </source>
</evidence>
<dbReference type="PROSITE" id="PS00463">
    <property type="entry name" value="ZN2_CY6_FUNGAL_1"/>
    <property type="match status" value="1"/>
</dbReference>
<dbReference type="Pfam" id="PF00172">
    <property type="entry name" value="Zn_clus"/>
    <property type="match status" value="1"/>
</dbReference>
<accession>A0AAJ0C8H2</accession>
<dbReference type="PANTHER" id="PTHR31644:SF1">
    <property type="entry name" value="ZN(II)2CYS6 TRANSCRIPTION FACTOR (EUROFUNG)"/>
    <property type="match status" value="1"/>
</dbReference>
<dbReference type="InterPro" id="IPR052780">
    <property type="entry name" value="AAA_Catabolism_Regulators"/>
</dbReference>
<protein>
    <recommendedName>
        <fullName evidence="4">Zn(2)-C6 fungal-type domain-containing protein</fullName>
    </recommendedName>
</protein>
<organism evidence="5 6">
    <name type="scientific">Phialemonium atrogriseum</name>
    <dbReference type="NCBI Taxonomy" id="1093897"/>
    <lineage>
        <taxon>Eukaryota</taxon>
        <taxon>Fungi</taxon>
        <taxon>Dikarya</taxon>
        <taxon>Ascomycota</taxon>
        <taxon>Pezizomycotina</taxon>
        <taxon>Sordariomycetes</taxon>
        <taxon>Sordariomycetidae</taxon>
        <taxon>Cephalothecales</taxon>
        <taxon>Cephalothecaceae</taxon>
        <taxon>Phialemonium</taxon>
    </lineage>
</organism>
<feature type="domain" description="Zn(2)-C6 fungal-type" evidence="4">
    <location>
        <begin position="12"/>
        <end position="48"/>
    </location>
</feature>
<dbReference type="SMART" id="SM00906">
    <property type="entry name" value="Fungal_trans"/>
    <property type="match status" value="1"/>
</dbReference>
<keyword evidence="1" id="KW-0479">Metal-binding</keyword>
<dbReference type="GO" id="GO:0000981">
    <property type="term" value="F:DNA-binding transcription factor activity, RNA polymerase II-specific"/>
    <property type="evidence" value="ECO:0007669"/>
    <property type="project" value="InterPro"/>
</dbReference>
<dbReference type="CDD" id="cd12148">
    <property type="entry name" value="fungal_TF_MHR"/>
    <property type="match status" value="1"/>
</dbReference>
<dbReference type="AlphaFoldDB" id="A0AAJ0C8H2"/>
<gene>
    <name evidence="5" type="ORF">QBC33DRAFT_109</name>
</gene>
<dbReference type="SMART" id="SM00066">
    <property type="entry name" value="GAL4"/>
    <property type="match status" value="1"/>
</dbReference>
<dbReference type="GeneID" id="85305090"/>
<dbReference type="PANTHER" id="PTHR31644">
    <property type="entry name" value="TRANSCRIPTIONAL ACTIVATOR ARO80-RELATED"/>
    <property type="match status" value="1"/>
</dbReference>
<dbReference type="InterPro" id="IPR036864">
    <property type="entry name" value="Zn2-C6_fun-type_DNA-bd_sf"/>
</dbReference>
<dbReference type="Proteomes" id="UP001244011">
    <property type="component" value="Unassembled WGS sequence"/>
</dbReference>
<dbReference type="GO" id="GO:0005634">
    <property type="term" value="C:nucleus"/>
    <property type="evidence" value="ECO:0007669"/>
    <property type="project" value="TreeGrafter"/>
</dbReference>
<dbReference type="RefSeq" id="XP_060288317.1">
    <property type="nucleotide sequence ID" value="XM_060421903.1"/>
</dbReference>
<dbReference type="CDD" id="cd00067">
    <property type="entry name" value="GAL4"/>
    <property type="match status" value="1"/>
</dbReference>
<evidence type="ECO:0000313" key="5">
    <source>
        <dbReference type="EMBL" id="KAK1772104.1"/>
    </source>
</evidence>
<dbReference type="SUPFAM" id="SSF57701">
    <property type="entry name" value="Zn2/Cys6 DNA-binding domain"/>
    <property type="match status" value="1"/>
</dbReference>
<proteinExistence type="predicted"/>
<dbReference type="InterPro" id="IPR007219">
    <property type="entry name" value="XnlR_reg_dom"/>
</dbReference>
<reference evidence="5" key="1">
    <citation type="submission" date="2023-06" db="EMBL/GenBank/DDBJ databases">
        <title>Genome-scale phylogeny and comparative genomics of the fungal order Sordariales.</title>
        <authorList>
            <consortium name="Lawrence Berkeley National Laboratory"/>
            <person name="Hensen N."/>
            <person name="Bonometti L."/>
            <person name="Westerberg I."/>
            <person name="Brannstrom I.O."/>
            <person name="Guillou S."/>
            <person name="Cros-Aarteil S."/>
            <person name="Calhoun S."/>
            <person name="Haridas S."/>
            <person name="Kuo A."/>
            <person name="Mondo S."/>
            <person name="Pangilinan J."/>
            <person name="Riley R."/>
            <person name="Labutti K."/>
            <person name="Andreopoulos B."/>
            <person name="Lipzen A."/>
            <person name="Chen C."/>
            <person name="Yanf M."/>
            <person name="Daum C."/>
            <person name="Ng V."/>
            <person name="Clum A."/>
            <person name="Steindorff A."/>
            <person name="Ohm R."/>
            <person name="Martin F."/>
            <person name="Silar P."/>
            <person name="Natvig D."/>
            <person name="Lalanne C."/>
            <person name="Gautier V."/>
            <person name="Ament-Velasquez S.L."/>
            <person name="Kruys A."/>
            <person name="Hutchinson M.I."/>
            <person name="Powell A.J."/>
            <person name="Barry K."/>
            <person name="Miller A.N."/>
            <person name="Grigoriev I.V."/>
            <person name="Debuchy R."/>
            <person name="Gladieux P."/>
            <person name="Thoren M.H."/>
            <person name="Johannesson H."/>
        </authorList>
    </citation>
    <scope>NUCLEOTIDE SEQUENCE</scope>
    <source>
        <strain evidence="5">8032-3</strain>
    </source>
</reference>